<evidence type="ECO:0000313" key="3">
    <source>
        <dbReference type="EMBL" id="KCZ89063.1"/>
    </source>
</evidence>
<feature type="domain" description="Beta-lactamase-related" evidence="2">
    <location>
        <begin position="175"/>
        <end position="442"/>
    </location>
</feature>
<protein>
    <submittedName>
        <fullName evidence="3">Beta-lactamase</fullName>
    </submittedName>
</protein>
<proteinExistence type="predicted"/>
<evidence type="ECO:0000313" key="4">
    <source>
        <dbReference type="Proteomes" id="UP000024816"/>
    </source>
</evidence>
<dbReference type="InterPro" id="IPR050789">
    <property type="entry name" value="Diverse_Enzym_Activities"/>
</dbReference>
<dbReference type="PANTHER" id="PTHR43283">
    <property type="entry name" value="BETA-LACTAMASE-RELATED"/>
    <property type="match status" value="1"/>
</dbReference>
<dbReference type="PANTHER" id="PTHR43283:SF7">
    <property type="entry name" value="BETA-LACTAMASE-RELATED DOMAIN-CONTAINING PROTEIN"/>
    <property type="match status" value="1"/>
</dbReference>
<dbReference type="RefSeq" id="WP_081814588.1">
    <property type="nucleotide sequence ID" value="NZ_ARYJ01000004.1"/>
</dbReference>
<reference evidence="3 4" key="1">
    <citation type="journal article" date="2014" name="Antonie Van Leeuwenhoek">
        <title>Hyphomonas beringensis sp. nov. and Hyphomonas chukchiensis sp. nov., isolated from surface seawater of the Bering Sea and Chukchi Sea.</title>
        <authorList>
            <person name="Li C."/>
            <person name="Lai Q."/>
            <person name="Li G."/>
            <person name="Dong C."/>
            <person name="Wang J."/>
            <person name="Liao Y."/>
            <person name="Shao Z."/>
        </authorList>
    </citation>
    <scope>NUCLEOTIDE SEQUENCE [LARGE SCALE GENOMIC DNA]</scope>
    <source>
        <strain evidence="3 4">VP2</strain>
    </source>
</reference>
<name>A0A059FF02_9PROT</name>
<dbReference type="Proteomes" id="UP000024816">
    <property type="component" value="Unassembled WGS sequence"/>
</dbReference>
<dbReference type="OrthoDB" id="9814204at2"/>
<dbReference type="SUPFAM" id="SSF56601">
    <property type="entry name" value="beta-lactamase/transpeptidase-like"/>
    <property type="match status" value="1"/>
</dbReference>
<gene>
    <name evidence="3" type="ORF">HJA_07197</name>
</gene>
<evidence type="ECO:0000256" key="1">
    <source>
        <dbReference type="SAM" id="SignalP"/>
    </source>
</evidence>
<dbReference type="InterPro" id="IPR001466">
    <property type="entry name" value="Beta-lactam-related"/>
</dbReference>
<dbReference type="InterPro" id="IPR012338">
    <property type="entry name" value="Beta-lactam/transpept-like"/>
</dbReference>
<keyword evidence="1" id="KW-0732">Signal</keyword>
<dbReference type="STRING" id="1280952.HJA_07197"/>
<dbReference type="AlphaFoldDB" id="A0A059FF02"/>
<feature type="signal peptide" evidence="1">
    <location>
        <begin position="1"/>
        <end position="23"/>
    </location>
</feature>
<dbReference type="eggNOG" id="COG1680">
    <property type="taxonomic scope" value="Bacteria"/>
</dbReference>
<feature type="chain" id="PRO_5001577306" evidence="1">
    <location>
        <begin position="24"/>
        <end position="518"/>
    </location>
</feature>
<evidence type="ECO:0000259" key="2">
    <source>
        <dbReference type="Pfam" id="PF00144"/>
    </source>
</evidence>
<comment type="caution">
    <text evidence="3">The sequence shown here is derived from an EMBL/GenBank/DDBJ whole genome shotgun (WGS) entry which is preliminary data.</text>
</comment>
<keyword evidence="4" id="KW-1185">Reference proteome</keyword>
<dbReference type="Gene3D" id="3.40.710.10">
    <property type="entry name" value="DD-peptidase/beta-lactamase superfamily"/>
    <property type="match status" value="1"/>
</dbReference>
<dbReference type="PATRIC" id="fig|1280952.3.peg.1429"/>
<dbReference type="Pfam" id="PF00144">
    <property type="entry name" value="Beta-lactamase"/>
    <property type="match status" value="1"/>
</dbReference>
<dbReference type="EMBL" id="ARYJ01000004">
    <property type="protein sequence ID" value="KCZ89063.1"/>
    <property type="molecule type" value="Genomic_DNA"/>
</dbReference>
<accession>A0A059FF02</accession>
<organism evidence="3 4">
    <name type="scientific">Hyphomonas jannaschiana VP2</name>
    <dbReference type="NCBI Taxonomy" id="1280952"/>
    <lineage>
        <taxon>Bacteria</taxon>
        <taxon>Pseudomonadati</taxon>
        <taxon>Pseudomonadota</taxon>
        <taxon>Alphaproteobacteria</taxon>
        <taxon>Hyphomonadales</taxon>
        <taxon>Hyphomonadaceae</taxon>
        <taxon>Hyphomonas</taxon>
    </lineage>
</organism>
<sequence length="518" mass="56859">MQPARSVFASAVALALMAMPSFAQEGGNTDLMDKSLAAGWKASFICSDTFVAGMDMETIENNDLDGIYTDFRRAYNQLPDARIDLNEQTVSVQYDRSMPPRMAAYRPGFGCTQLPAGADEIMIGYLPRFAAWPEATGEDRGSAIGSNVQVSLRTEEAERLDIPVSFAFDERTYGNGTRTSAVVVVKDGQIVAERYARGIDHETPQRTWSVAKSITATVLGAARRQGMIDIDYPAVIDAWDSGADPRRNITIRNLMHMASGLDSGESGSRTDRLYFGGGRVVDQAASKVMEAMPGKRFKYANDDTLIAMRSLREAIGDDSKFHSFPYEAVLHKIGARHTTMEVDWNGDFVSSSQVWSTARDLARVGQLYLQDGMWGSERILPEGWVDFVRTPAPAQPPAGSPGYGAQFWLMTDAEGVPADTFYMAGNRGQYVVIVPSMNAVIVRRGFDVIGGARFNINNFTRDVLMALQAAEDERSAVAATRAAAEAEIEAEIDRRRARSEKAIQAIREEILAKYGLTE</sequence>